<organism evidence="1">
    <name type="scientific">Anguilla anguilla</name>
    <name type="common">European freshwater eel</name>
    <name type="synonym">Muraena anguilla</name>
    <dbReference type="NCBI Taxonomy" id="7936"/>
    <lineage>
        <taxon>Eukaryota</taxon>
        <taxon>Metazoa</taxon>
        <taxon>Chordata</taxon>
        <taxon>Craniata</taxon>
        <taxon>Vertebrata</taxon>
        <taxon>Euteleostomi</taxon>
        <taxon>Actinopterygii</taxon>
        <taxon>Neopterygii</taxon>
        <taxon>Teleostei</taxon>
        <taxon>Anguilliformes</taxon>
        <taxon>Anguillidae</taxon>
        <taxon>Anguilla</taxon>
    </lineage>
</organism>
<sequence length="50" mass="5968">MYNICNYDVTHMLSNANHFLFTLKHRSYTNNAYFFFCDLKCVQVLVDTNP</sequence>
<reference evidence="1" key="1">
    <citation type="submission" date="2014-11" db="EMBL/GenBank/DDBJ databases">
        <authorList>
            <person name="Amaro Gonzalez C."/>
        </authorList>
    </citation>
    <scope>NUCLEOTIDE SEQUENCE</scope>
</reference>
<dbReference type="AlphaFoldDB" id="A0A0E9WM75"/>
<evidence type="ECO:0000313" key="1">
    <source>
        <dbReference type="EMBL" id="JAH90578.1"/>
    </source>
</evidence>
<name>A0A0E9WM75_ANGAN</name>
<dbReference type="EMBL" id="GBXM01017999">
    <property type="protein sequence ID" value="JAH90578.1"/>
    <property type="molecule type" value="Transcribed_RNA"/>
</dbReference>
<proteinExistence type="predicted"/>
<accession>A0A0E9WM75</accession>
<protein>
    <submittedName>
        <fullName evidence="1">Uncharacterized protein</fullName>
    </submittedName>
</protein>
<reference evidence="1" key="2">
    <citation type="journal article" date="2015" name="Fish Shellfish Immunol.">
        <title>Early steps in the European eel (Anguilla anguilla)-Vibrio vulnificus interaction in the gills: Role of the RtxA13 toxin.</title>
        <authorList>
            <person name="Callol A."/>
            <person name="Pajuelo D."/>
            <person name="Ebbesson L."/>
            <person name="Teles M."/>
            <person name="MacKenzie S."/>
            <person name="Amaro C."/>
        </authorList>
    </citation>
    <scope>NUCLEOTIDE SEQUENCE</scope>
</reference>